<name>C9LPS5_9FIRM</name>
<reference evidence="1" key="1">
    <citation type="submission" date="2009-09" db="EMBL/GenBank/DDBJ databases">
        <authorList>
            <person name="Weinstock G."/>
            <person name="Sodergren E."/>
            <person name="Clifton S."/>
            <person name="Fulton L."/>
            <person name="Fulton B."/>
            <person name="Courtney L."/>
            <person name="Fronick C."/>
            <person name="Harrison M."/>
            <person name="Strong C."/>
            <person name="Farmer C."/>
            <person name="Delahaunty K."/>
            <person name="Markovic C."/>
            <person name="Hall O."/>
            <person name="Minx P."/>
            <person name="Tomlinson C."/>
            <person name="Mitreva M."/>
            <person name="Nelson J."/>
            <person name="Hou S."/>
            <person name="Wollam A."/>
            <person name="Pepin K.H."/>
            <person name="Johnson M."/>
            <person name="Bhonagiri V."/>
            <person name="Nash W.E."/>
            <person name="Warren W."/>
            <person name="Chinwalla A."/>
            <person name="Mardis E.R."/>
            <person name="Wilson R.K."/>
        </authorList>
    </citation>
    <scope>NUCLEOTIDE SEQUENCE [LARGE SCALE GENOMIC DNA]</scope>
    <source>
        <strain evidence="1">DSM 15470</strain>
    </source>
</reference>
<sequence length="149" mass="17055">MAFLTTAVDPSLAFRMTLYRPPHYGYRFFAGAHYDVLPYVVILNGGKKVLWEKRESGTVTQSEESITLMKFYGFPHHGNRSFACHFRMTLYRCPHYGYRFFAGTPDGVWRVYRKRKSLVGKTGNGAVSLSEESITRMTLGDPFLNTGSY</sequence>
<dbReference type="AlphaFoldDB" id="C9LPS5"/>
<proteinExistence type="predicted"/>
<organism evidence="1 2">
    <name type="scientific">Dialister invisus DSM 15470</name>
    <dbReference type="NCBI Taxonomy" id="592028"/>
    <lineage>
        <taxon>Bacteria</taxon>
        <taxon>Bacillati</taxon>
        <taxon>Bacillota</taxon>
        <taxon>Negativicutes</taxon>
        <taxon>Veillonellales</taxon>
        <taxon>Veillonellaceae</taxon>
        <taxon>Dialister</taxon>
    </lineage>
</organism>
<evidence type="ECO:0000313" key="2">
    <source>
        <dbReference type="Proteomes" id="UP000004736"/>
    </source>
</evidence>
<dbReference type="EMBL" id="ACIM02000001">
    <property type="protein sequence ID" value="EEW97561.1"/>
    <property type="molecule type" value="Genomic_DNA"/>
</dbReference>
<gene>
    <name evidence="1" type="ORF">GCWU000321_01555</name>
</gene>
<dbReference type="STRING" id="592028.GCWU000321_01555"/>
<evidence type="ECO:0000313" key="1">
    <source>
        <dbReference type="EMBL" id="EEW97561.1"/>
    </source>
</evidence>
<dbReference type="HOGENOM" id="CLU_1746728_0_0_9"/>
<dbReference type="Proteomes" id="UP000004736">
    <property type="component" value="Unassembled WGS sequence"/>
</dbReference>
<keyword evidence="2" id="KW-1185">Reference proteome</keyword>
<comment type="caution">
    <text evidence="1">The sequence shown here is derived from an EMBL/GenBank/DDBJ whole genome shotgun (WGS) entry which is preliminary data.</text>
</comment>
<accession>C9LPS5</accession>
<protein>
    <submittedName>
        <fullName evidence="1">Uncharacterized protein</fullName>
    </submittedName>
</protein>